<reference evidence="1" key="1">
    <citation type="submission" date="2018-11" db="EMBL/GenBank/DDBJ databases">
        <authorList>
            <consortium name="Genoscope - CEA"/>
            <person name="William W."/>
        </authorList>
    </citation>
    <scope>NUCLEOTIDE SEQUENCE [LARGE SCALE GENOMIC DNA]</scope>
    <source>
        <strain evidence="1">T9AD</strain>
    </source>
</reference>
<organism evidence="1">
    <name type="scientific">Ectopseudomonas oleovorans</name>
    <name type="common">Pseudomonas oleovorans</name>
    <dbReference type="NCBI Taxonomy" id="301"/>
    <lineage>
        <taxon>Bacteria</taxon>
        <taxon>Pseudomonadati</taxon>
        <taxon>Pseudomonadota</taxon>
        <taxon>Gammaproteobacteria</taxon>
        <taxon>Pseudomonadales</taxon>
        <taxon>Pseudomonadaceae</taxon>
        <taxon>Ectopseudomonas</taxon>
    </lineage>
</organism>
<protein>
    <submittedName>
        <fullName evidence="1">Uncharacterized protein</fullName>
    </submittedName>
</protein>
<sequence length="58" mass="5903">MSSPGSLAAFLQAIGHDSLPSGGGEFRSMEERRCSAAAKGAPALWRAGRSCSCCAVSD</sequence>
<name>A0A653B4P9_ECTOL</name>
<gene>
    <name evidence="1" type="ORF">POT9AD_2665</name>
</gene>
<dbReference type="EMBL" id="LR130779">
    <property type="protein sequence ID" value="VDN63640.1"/>
    <property type="molecule type" value="Genomic_DNA"/>
</dbReference>
<evidence type="ECO:0000313" key="1">
    <source>
        <dbReference type="EMBL" id="VDN63640.1"/>
    </source>
</evidence>
<accession>A0A653B4P9</accession>
<dbReference type="AlphaFoldDB" id="A0A653B4P9"/>
<proteinExistence type="predicted"/>